<feature type="compositionally biased region" description="Polar residues" evidence="3">
    <location>
        <begin position="19"/>
        <end position="31"/>
    </location>
</feature>
<evidence type="ECO:0000256" key="1">
    <source>
        <dbReference type="ARBA" id="ARBA00010283"/>
    </source>
</evidence>
<evidence type="ECO:0000313" key="6">
    <source>
        <dbReference type="Proteomes" id="UP001054837"/>
    </source>
</evidence>
<protein>
    <submittedName>
        <fullName evidence="5">Synaptonemal complex protein 3</fullName>
    </submittedName>
</protein>
<organism evidence="5 6">
    <name type="scientific">Caerostris darwini</name>
    <dbReference type="NCBI Taxonomy" id="1538125"/>
    <lineage>
        <taxon>Eukaryota</taxon>
        <taxon>Metazoa</taxon>
        <taxon>Ecdysozoa</taxon>
        <taxon>Arthropoda</taxon>
        <taxon>Chelicerata</taxon>
        <taxon>Arachnida</taxon>
        <taxon>Araneae</taxon>
        <taxon>Araneomorphae</taxon>
        <taxon>Entelegynae</taxon>
        <taxon>Araneoidea</taxon>
        <taxon>Araneidae</taxon>
        <taxon>Caerostris</taxon>
    </lineage>
</organism>
<dbReference type="AlphaFoldDB" id="A0AAV4N1T5"/>
<dbReference type="Proteomes" id="UP001054837">
    <property type="component" value="Unassembled WGS sequence"/>
</dbReference>
<keyword evidence="2" id="KW-0175">Coiled coil</keyword>
<dbReference type="GO" id="GO:0007286">
    <property type="term" value="P:spermatid development"/>
    <property type="evidence" value="ECO:0007669"/>
    <property type="project" value="TreeGrafter"/>
</dbReference>
<reference evidence="5 6" key="1">
    <citation type="submission" date="2021-06" db="EMBL/GenBank/DDBJ databases">
        <title>Caerostris darwini draft genome.</title>
        <authorList>
            <person name="Kono N."/>
            <person name="Arakawa K."/>
        </authorList>
    </citation>
    <scope>NUCLEOTIDE SEQUENCE [LARGE SCALE GENOMIC DNA]</scope>
</reference>
<comment type="similarity">
    <text evidence="1">Belongs to the XLR/SYCP3 family.</text>
</comment>
<dbReference type="PANTHER" id="PTHR19368:SF15">
    <property type="entry name" value="XLR_SYCP3_FAM9 DOMAIN-CONTAINING PROTEIN"/>
    <property type="match status" value="1"/>
</dbReference>
<name>A0AAV4N1T5_9ARAC</name>
<keyword evidence="6" id="KW-1185">Reference proteome</keyword>
<gene>
    <name evidence="5" type="primary">SYCP3</name>
    <name evidence="5" type="ORF">CDAR_190511</name>
</gene>
<dbReference type="InterPro" id="IPR051443">
    <property type="entry name" value="XLR/SYCP3"/>
</dbReference>
<evidence type="ECO:0000256" key="2">
    <source>
        <dbReference type="SAM" id="Coils"/>
    </source>
</evidence>
<feature type="region of interest" description="Disordered" evidence="3">
    <location>
        <begin position="1"/>
        <end position="71"/>
    </location>
</feature>
<feature type="coiled-coil region" evidence="2">
    <location>
        <begin position="129"/>
        <end position="166"/>
    </location>
</feature>
<dbReference type="Pfam" id="PF04803">
    <property type="entry name" value="Cor1"/>
    <property type="match status" value="1"/>
</dbReference>
<dbReference type="EMBL" id="BPLQ01001120">
    <property type="protein sequence ID" value="GIX78692.1"/>
    <property type="molecule type" value="Genomic_DNA"/>
</dbReference>
<dbReference type="GO" id="GO:0000795">
    <property type="term" value="C:synaptonemal complex"/>
    <property type="evidence" value="ECO:0007669"/>
    <property type="project" value="TreeGrafter"/>
</dbReference>
<dbReference type="InterPro" id="IPR006888">
    <property type="entry name" value="XLR/SYCP3/FAM9_dom"/>
</dbReference>
<sequence length="239" mass="27382">MPKVKGDNARKVINRVKRPSTSNKNATTNSDSLPSEEELEEIPKSPNGSEDSKKSLIDFEGESGIPQDFSGGMSKLLERFSSDLNKTMLAKRRKLEQFTQESTRSTTKKVLETNKVQSAERRQLLEQFQNQLNAVIQQGETEMEKIKEAEDKLQKVLLQQTKHQQQLRIAHGQRLKALKNLSEEFCKGMAELEESHVEQYSAVHGELKKEMAILQKKILMDVQQQEMVNVRKHLKQLLP</sequence>
<feature type="domain" description="XLR/SYCP3/FAM9" evidence="4">
    <location>
        <begin position="86"/>
        <end position="217"/>
    </location>
</feature>
<accession>A0AAV4N1T5</accession>
<evidence type="ECO:0000313" key="5">
    <source>
        <dbReference type="EMBL" id="GIX78692.1"/>
    </source>
</evidence>
<evidence type="ECO:0000256" key="3">
    <source>
        <dbReference type="SAM" id="MobiDB-lite"/>
    </source>
</evidence>
<proteinExistence type="inferred from homology"/>
<comment type="caution">
    <text evidence="5">The sequence shown here is derived from an EMBL/GenBank/DDBJ whole genome shotgun (WGS) entry which is preliminary data.</text>
</comment>
<dbReference type="PANTHER" id="PTHR19368">
    <property type="entry name" value="XLR/SCP3/FAM9"/>
    <property type="match status" value="1"/>
</dbReference>
<feature type="compositionally biased region" description="Basic and acidic residues" evidence="3">
    <location>
        <begin position="1"/>
        <end position="10"/>
    </location>
</feature>
<evidence type="ECO:0000259" key="4">
    <source>
        <dbReference type="Pfam" id="PF04803"/>
    </source>
</evidence>
<dbReference type="GO" id="GO:0051321">
    <property type="term" value="P:meiotic cell cycle"/>
    <property type="evidence" value="ECO:0007669"/>
    <property type="project" value="TreeGrafter"/>
</dbReference>